<organism evidence="1 2">
    <name type="scientific">Araneus ventricosus</name>
    <name type="common">Orbweaver spider</name>
    <name type="synonym">Epeira ventricosa</name>
    <dbReference type="NCBI Taxonomy" id="182803"/>
    <lineage>
        <taxon>Eukaryota</taxon>
        <taxon>Metazoa</taxon>
        <taxon>Ecdysozoa</taxon>
        <taxon>Arthropoda</taxon>
        <taxon>Chelicerata</taxon>
        <taxon>Arachnida</taxon>
        <taxon>Araneae</taxon>
        <taxon>Araneomorphae</taxon>
        <taxon>Entelegynae</taxon>
        <taxon>Araneoidea</taxon>
        <taxon>Araneidae</taxon>
        <taxon>Araneus</taxon>
    </lineage>
</organism>
<feature type="non-terminal residue" evidence="1">
    <location>
        <position position="44"/>
    </location>
</feature>
<gene>
    <name evidence="1" type="primary">MGST3_0</name>
    <name evidence="1" type="ORF">AVEN_175203_1</name>
</gene>
<keyword evidence="1" id="KW-0808">Transferase</keyword>
<dbReference type="GO" id="GO:0016740">
    <property type="term" value="F:transferase activity"/>
    <property type="evidence" value="ECO:0007669"/>
    <property type="project" value="UniProtKB-KW"/>
</dbReference>
<accession>A0A4Y2HHG1</accession>
<proteinExistence type="predicted"/>
<dbReference type="Proteomes" id="UP000499080">
    <property type="component" value="Unassembled WGS sequence"/>
</dbReference>
<comment type="caution">
    <text evidence="1">The sequence shown here is derived from an EMBL/GenBank/DDBJ whole genome shotgun (WGS) entry which is preliminary data.</text>
</comment>
<sequence length="44" mass="4883">MRTVSPSLKAHGFLSTFSMFPYNDSQTSCSFSEFTSTGDLLMPE</sequence>
<evidence type="ECO:0000313" key="2">
    <source>
        <dbReference type="Proteomes" id="UP000499080"/>
    </source>
</evidence>
<protein>
    <submittedName>
        <fullName evidence="1">Microsomal glutathione S-transferase 3</fullName>
    </submittedName>
</protein>
<name>A0A4Y2HHG1_ARAVE</name>
<dbReference type="AlphaFoldDB" id="A0A4Y2HHG1"/>
<evidence type="ECO:0000313" key="1">
    <source>
        <dbReference type="EMBL" id="GBM64709.1"/>
    </source>
</evidence>
<keyword evidence="2" id="KW-1185">Reference proteome</keyword>
<reference evidence="1 2" key="1">
    <citation type="journal article" date="2019" name="Sci. Rep.">
        <title>Orb-weaving spider Araneus ventricosus genome elucidates the spidroin gene catalogue.</title>
        <authorList>
            <person name="Kono N."/>
            <person name="Nakamura H."/>
            <person name="Ohtoshi R."/>
            <person name="Moran D.A.P."/>
            <person name="Shinohara A."/>
            <person name="Yoshida Y."/>
            <person name="Fujiwara M."/>
            <person name="Mori M."/>
            <person name="Tomita M."/>
            <person name="Arakawa K."/>
        </authorList>
    </citation>
    <scope>NUCLEOTIDE SEQUENCE [LARGE SCALE GENOMIC DNA]</scope>
</reference>
<dbReference type="EMBL" id="BGPR01001940">
    <property type="protein sequence ID" value="GBM64709.1"/>
    <property type="molecule type" value="Genomic_DNA"/>
</dbReference>